<feature type="region of interest" description="Disordered" evidence="2">
    <location>
        <begin position="388"/>
        <end position="416"/>
    </location>
</feature>
<reference evidence="3" key="1">
    <citation type="journal article" date="2014" name="Genome Announc.">
        <title>Draft genome sequence of Rhodosporidium toruloides CECT1137, an oleaginous yeast of biotechnological interest.</title>
        <authorList>
            <person name="Morin N."/>
            <person name="Calcas X."/>
            <person name="Devillers H."/>
            <person name="Durrens P."/>
            <person name="Sherman D.J."/>
            <person name="Nicaud J.-M."/>
            <person name="Neuveglise C."/>
        </authorList>
    </citation>
    <scope>NUCLEOTIDE SEQUENCE</scope>
    <source>
        <strain evidence="3">CECT1137</strain>
    </source>
</reference>
<protein>
    <submittedName>
        <fullName evidence="3">RHTO0S04e02300g1_1</fullName>
    </submittedName>
</protein>
<dbReference type="GO" id="GO:0005773">
    <property type="term" value="C:vacuole"/>
    <property type="evidence" value="ECO:0007669"/>
    <property type="project" value="GOC"/>
</dbReference>
<feature type="region of interest" description="Disordered" evidence="2">
    <location>
        <begin position="249"/>
        <end position="269"/>
    </location>
</feature>
<dbReference type="InterPro" id="IPR018618">
    <property type="entry name" value="GID4/10-like"/>
</dbReference>
<organism evidence="3">
    <name type="scientific">Rhodotorula toruloides</name>
    <name type="common">Yeast</name>
    <name type="synonym">Rhodosporidium toruloides</name>
    <dbReference type="NCBI Taxonomy" id="5286"/>
    <lineage>
        <taxon>Eukaryota</taxon>
        <taxon>Fungi</taxon>
        <taxon>Dikarya</taxon>
        <taxon>Basidiomycota</taxon>
        <taxon>Pucciniomycotina</taxon>
        <taxon>Microbotryomycetes</taxon>
        <taxon>Sporidiobolales</taxon>
        <taxon>Sporidiobolaceae</taxon>
        <taxon>Rhodotorula</taxon>
    </lineage>
</organism>
<dbReference type="GO" id="GO:0007039">
    <property type="term" value="P:protein catabolic process in the vacuole"/>
    <property type="evidence" value="ECO:0007669"/>
    <property type="project" value="TreeGrafter"/>
</dbReference>
<feature type="region of interest" description="Disordered" evidence="2">
    <location>
        <begin position="356"/>
        <end position="375"/>
    </location>
</feature>
<feature type="compositionally biased region" description="Polar residues" evidence="2">
    <location>
        <begin position="328"/>
        <end position="338"/>
    </location>
</feature>
<dbReference type="PANTHER" id="PTHR14534">
    <property type="entry name" value="VACUOLAR IMPORT AND DEGRADATION PROTEIN 24"/>
    <property type="match status" value="1"/>
</dbReference>
<evidence type="ECO:0000256" key="1">
    <source>
        <dbReference type="ARBA" id="ARBA00061469"/>
    </source>
</evidence>
<comment type="similarity">
    <text evidence="1">Belongs to the GID4/VID24 family.</text>
</comment>
<accession>A0A061APR3</accession>
<dbReference type="Pfam" id="PF09783">
    <property type="entry name" value="Vac_ImportDeg"/>
    <property type="match status" value="1"/>
</dbReference>
<evidence type="ECO:0000313" key="3">
    <source>
        <dbReference type="EMBL" id="CDR39146.1"/>
    </source>
</evidence>
<evidence type="ECO:0000256" key="2">
    <source>
        <dbReference type="SAM" id="MobiDB-lite"/>
    </source>
</evidence>
<feature type="compositionally biased region" description="Acidic residues" evidence="2">
    <location>
        <begin position="163"/>
        <end position="178"/>
    </location>
</feature>
<feature type="region of interest" description="Disordered" evidence="2">
    <location>
        <begin position="157"/>
        <end position="184"/>
    </location>
</feature>
<sequence>MPPSPPSLDSSLDSLAADMLAARHTALLTRRRQRSLEAEVEWDERDTAIRRGRVLRAGGGGEEVWASMGYGVGEHEAAEEEEGEEGWAGGTYPQPEEEWHGGFNEVPDVVIEGPGATVDYDWADPAEVRRRRRLGSDDWGEDEQRLYEEIGADAFFGYGTSGSEDEDEEFSETEDDNGDGAGTGDGVVSMDYDALAAAAAAPLEFATRLDEEEAFLAGLRERRLAEMGQETPAARQELQALLSGRYVGEAPLNPSPAPHTSQRSHDAPATSISTDLNVAAAALLSQDPSSALSYTSFLRPGAFFVGEQSLGKKPQPFSSLREPALPWRNNSANTSSTAHPAFAPFPSLGAAGSGGISDSLAIPRPSPSGTIEGPRNAITNFLRQSASSASASASGSHPTPSSSISSSNRFAPYAQSPAPAATVTHLDTSSNPHIISATRIRFGDTTNPAARGDRESWRAVEREMLSRARGVLAETSASREEERKEGEGVKERWNVQVTIQSYEPMNKRITGYMRAFGIDGGAPVSATYSDVTTHFSGDILHPIIDGLFASPSLTGSGGRTGSVKVTRAFEAESWIQLGPFKGLSKADLLEKSRSRQWIEEQTKGWILFRWKEQGFVNVAPTDSALSISGFYHAALNRRTGEIEGLYCDPAATPNQHLLLRPTSNTNGAVSFGAFDCR</sequence>
<name>A0A061APR3_RHOTO</name>
<feature type="region of interest" description="Disordered" evidence="2">
    <location>
        <begin position="311"/>
        <end position="338"/>
    </location>
</feature>
<dbReference type="GO" id="GO:0006623">
    <property type="term" value="P:protein targeting to vacuole"/>
    <property type="evidence" value="ECO:0007669"/>
    <property type="project" value="TreeGrafter"/>
</dbReference>
<gene>
    <name evidence="3" type="ORF">RHTO0S_04e02300g</name>
</gene>
<dbReference type="AlphaFoldDB" id="A0A061APR3"/>
<feature type="compositionally biased region" description="Low complexity" evidence="2">
    <location>
        <begin position="388"/>
        <end position="407"/>
    </location>
</feature>
<dbReference type="GO" id="GO:0045721">
    <property type="term" value="P:negative regulation of gluconeogenesis"/>
    <property type="evidence" value="ECO:0007669"/>
    <property type="project" value="TreeGrafter"/>
</dbReference>
<feature type="region of interest" description="Disordered" evidence="2">
    <location>
        <begin position="75"/>
        <end position="101"/>
    </location>
</feature>
<dbReference type="GO" id="GO:0034657">
    <property type="term" value="C:GID complex"/>
    <property type="evidence" value="ECO:0007669"/>
    <property type="project" value="TreeGrafter"/>
</dbReference>
<proteinExistence type="inferred from homology"/>
<dbReference type="GO" id="GO:0043161">
    <property type="term" value="P:proteasome-mediated ubiquitin-dependent protein catabolic process"/>
    <property type="evidence" value="ECO:0007669"/>
    <property type="project" value="TreeGrafter"/>
</dbReference>
<dbReference type="OrthoDB" id="62at2759"/>
<dbReference type="PANTHER" id="PTHR14534:SF3">
    <property type="entry name" value="GID COMPLEX SUBUNIT 4 HOMOLOG"/>
    <property type="match status" value="1"/>
</dbReference>
<dbReference type="EMBL" id="LK052939">
    <property type="protein sequence ID" value="CDR39146.1"/>
    <property type="molecule type" value="Genomic_DNA"/>
</dbReference>